<feature type="compositionally biased region" description="Basic and acidic residues" evidence="1">
    <location>
        <begin position="43"/>
        <end position="53"/>
    </location>
</feature>
<dbReference type="AlphaFoldDB" id="A0A9Q1RCC5"/>
<protein>
    <submittedName>
        <fullName evidence="2">Uncharacterized protein</fullName>
    </submittedName>
</protein>
<reference evidence="3" key="1">
    <citation type="journal article" date="2023" name="Proc. Natl. Acad. Sci. U.S.A.">
        <title>Genomic and structural basis for evolution of tropane alkaloid biosynthesis.</title>
        <authorList>
            <person name="Wanga Y.-J."/>
            <person name="Taina T."/>
            <person name="Yua J.-Y."/>
            <person name="Lia J."/>
            <person name="Xua B."/>
            <person name="Chenc J."/>
            <person name="D'Auriad J.C."/>
            <person name="Huanga J.-P."/>
            <person name="Huanga S.-X."/>
        </authorList>
    </citation>
    <scope>NUCLEOTIDE SEQUENCE [LARGE SCALE GENOMIC DNA]</scope>
    <source>
        <strain evidence="3">cv. KIB-2019</strain>
    </source>
</reference>
<name>A0A9Q1RCC5_9SOLA</name>
<evidence type="ECO:0000256" key="1">
    <source>
        <dbReference type="SAM" id="MobiDB-lite"/>
    </source>
</evidence>
<gene>
    <name evidence="2" type="ORF">K7X08_033205</name>
</gene>
<dbReference type="EMBL" id="JAJAGQ010000011">
    <property type="protein sequence ID" value="KAJ8549498.1"/>
    <property type="molecule type" value="Genomic_DNA"/>
</dbReference>
<comment type="caution">
    <text evidence="2">The sequence shown here is derived from an EMBL/GenBank/DDBJ whole genome shotgun (WGS) entry which is preliminary data.</text>
</comment>
<feature type="compositionally biased region" description="Basic residues" evidence="1">
    <location>
        <begin position="99"/>
        <end position="110"/>
    </location>
</feature>
<sequence>MVRSSPEKGVHRNLAGALAWDSEEEEHERRSKRRDWWSSLVAAREKGETEKKGGAAGGVAGCRRSEFESANKAARRKPKGKGSDSCQKASLRGPDTTSRNRRQKVHLTKGGRKVNTERLALVGVKKKRLKKELHSKNGKAGCESSNTIVLEAKAHTITFFLYK</sequence>
<feature type="compositionally biased region" description="Basic and acidic residues" evidence="1">
    <location>
        <begin position="1"/>
        <end position="10"/>
    </location>
</feature>
<accession>A0A9Q1RCC5</accession>
<organism evidence="2 3">
    <name type="scientific">Anisodus acutangulus</name>
    <dbReference type="NCBI Taxonomy" id="402998"/>
    <lineage>
        <taxon>Eukaryota</taxon>
        <taxon>Viridiplantae</taxon>
        <taxon>Streptophyta</taxon>
        <taxon>Embryophyta</taxon>
        <taxon>Tracheophyta</taxon>
        <taxon>Spermatophyta</taxon>
        <taxon>Magnoliopsida</taxon>
        <taxon>eudicotyledons</taxon>
        <taxon>Gunneridae</taxon>
        <taxon>Pentapetalae</taxon>
        <taxon>asterids</taxon>
        <taxon>lamiids</taxon>
        <taxon>Solanales</taxon>
        <taxon>Solanaceae</taxon>
        <taxon>Solanoideae</taxon>
        <taxon>Hyoscyameae</taxon>
        <taxon>Anisodus</taxon>
    </lineage>
</organism>
<feature type="region of interest" description="Disordered" evidence="1">
    <location>
        <begin position="1"/>
        <end position="110"/>
    </location>
</feature>
<keyword evidence="3" id="KW-1185">Reference proteome</keyword>
<evidence type="ECO:0000313" key="2">
    <source>
        <dbReference type="EMBL" id="KAJ8549498.1"/>
    </source>
</evidence>
<dbReference type="Proteomes" id="UP001152561">
    <property type="component" value="Unassembled WGS sequence"/>
</dbReference>
<evidence type="ECO:0000313" key="3">
    <source>
        <dbReference type="Proteomes" id="UP001152561"/>
    </source>
</evidence>
<proteinExistence type="predicted"/>